<evidence type="ECO:0000259" key="6">
    <source>
        <dbReference type="PROSITE" id="PS50801"/>
    </source>
</evidence>
<dbReference type="InterPro" id="IPR036513">
    <property type="entry name" value="STAS_dom_sf"/>
</dbReference>
<sequence length="595" mass="62194">MKNGLNLLSNALPILHWLRNYDGVTFSRDFLAAVIVTIMLIPQSLAYALLAGLPAQVGLYASMVPLVAYAVFGSSRTLSVGPVAVASLMSASALGQVAGTGTGDYLVAAAVLALLSGVFLTLMGLLRLGFLANFLSHPVISGFITASGLLIALSQLKHLLGISAGGDNVVEMAESLGGNLAGINAYTVVTGFAVIAFLLWSRRYAVGVLERLPISGHAAGMLVKAAPVLGVVATIAVAAQFNFEAKGVALVGEIPGGLPDLSVPWPSLELVEALLLPAIMISIIGYVESVSVGKTLAAKRREKIDVNQELIGLGAANLGSGLSGGFPVTGGFSRSVVNFDAGAVTQMASILTAAGIALAALFLTPFLYYLPKATLAATIVVAVLTLVDFSILRKTWRFSRSDFVAVLVTIVITLLFGVEAGVACGVGASIALFLFRTSKPHIAEVGLVEGTEHFRNIRRHKVLTVPEILTIRVDESLMFSNAAFLEERIYSDLAANRQVRHVILMCSAINEIDWSALEVLEALNTRLAELGIDLHLSEVKGPVMDSLERSGFLTHLSGAVYLTQFQAFNAARAQAGAEPAAPATVAAAPAGHESA</sequence>
<dbReference type="SUPFAM" id="SSF52091">
    <property type="entry name" value="SpoIIaa-like"/>
    <property type="match status" value="1"/>
</dbReference>
<evidence type="ECO:0000256" key="3">
    <source>
        <dbReference type="ARBA" id="ARBA00022989"/>
    </source>
</evidence>
<keyword evidence="4 5" id="KW-0472">Membrane</keyword>
<dbReference type="GO" id="GO:0055085">
    <property type="term" value="P:transmembrane transport"/>
    <property type="evidence" value="ECO:0007669"/>
    <property type="project" value="InterPro"/>
</dbReference>
<dbReference type="InterPro" id="IPR001902">
    <property type="entry name" value="SLC26A/SulP_fam"/>
</dbReference>
<evidence type="ECO:0000313" key="7">
    <source>
        <dbReference type="EMBL" id="SDK25768.1"/>
    </source>
</evidence>
<feature type="transmembrane region" description="Helical" evidence="5">
    <location>
        <begin position="374"/>
        <end position="392"/>
    </location>
</feature>
<accession>A0A1G9AET7</accession>
<dbReference type="Gene3D" id="3.30.750.24">
    <property type="entry name" value="STAS domain"/>
    <property type="match status" value="1"/>
</dbReference>
<evidence type="ECO:0000256" key="5">
    <source>
        <dbReference type="SAM" id="Phobius"/>
    </source>
</evidence>
<evidence type="ECO:0000256" key="2">
    <source>
        <dbReference type="ARBA" id="ARBA00022692"/>
    </source>
</evidence>
<evidence type="ECO:0000256" key="4">
    <source>
        <dbReference type="ARBA" id="ARBA00023136"/>
    </source>
</evidence>
<dbReference type="GO" id="GO:0016020">
    <property type="term" value="C:membrane"/>
    <property type="evidence" value="ECO:0007669"/>
    <property type="project" value="UniProtKB-SubCell"/>
</dbReference>
<dbReference type="PROSITE" id="PS50801">
    <property type="entry name" value="STAS"/>
    <property type="match status" value="1"/>
</dbReference>
<keyword evidence="2 5" id="KW-0812">Transmembrane</keyword>
<feature type="transmembrane region" description="Helical" evidence="5">
    <location>
        <begin position="274"/>
        <end position="293"/>
    </location>
</feature>
<evidence type="ECO:0000313" key="8">
    <source>
        <dbReference type="Proteomes" id="UP000199305"/>
    </source>
</evidence>
<keyword evidence="8" id="KW-1185">Reference proteome</keyword>
<dbReference type="InterPro" id="IPR011547">
    <property type="entry name" value="SLC26A/SulP_dom"/>
</dbReference>
<feature type="transmembrane region" description="Helical" evidence="5">
    <location>
        <begin position="30"/>
        <end position="49"/>
    </location>
</feature>
<feature type="transmembrane region" description="Helical" evidence="5">
    <location>
        <begin position="55"/>
        <end position="72"/>
    </location>
</feature>
<feature type="domain" description="STAS" evidence="6">
    <location>
        <begin position="458"/>
        <end position="575"/>
    </location>
</feature>
<dbReference type="InterPro" id="IPR002645">
    <property type="entry name" value="STAS_dom"/>
</dbReference>
<dbReference type="AlphaFoldDB" id="A0A1G9AET7"/>
<feature type="transmembrane region" description="Helical" evidence="5">
    <location>
        <begin position="105"/>
        <end position="126"/>
    </location>
</feature>
<reference evidence="8" key="1">
    <citation type="submission" date="2016-10" db="EMBL/GenBank/DDBJ databases">
        <authorList>
            <person name="Varghese N."/>
            <person name="Submissions S."/>
        </authorList>
    </citation>
    <scope>NUCLEOTIDE SEQUENCE [LARGE SCALE GENOMIC DNA]</scope>
    <source>
        <strain evidence="8">CGMCC 1.10658</strain>
    </source>
</reference>
<comment type="subcellular location">
    <subcellularLocation>
        <location evidence="1">Membrane</location>
        <topology evidence="1">Multi-pass membrane protein</topology>
    </subcellularLocation>
</comment>
<dbReference type="Pfam" id="PF01740">
    <property type="entry name" value="STAS"/>
    <property type="match status" value="1"/>
</dbReference>
<protein>
    <submittedName>
        <fullName evidence="7">Sulfate permease, SulP family</fullName>
    </submittedName>
</protein>
<feature type="transmembrane region" description="Helical" evidence="5">
    <location>
        <begin position="221"/>
        <end position="241"/>
    </location>
</feature>
<feature type="transmembrane region" description="Helical" evidence="5">
    <location>
        <begin position="348"/>
        <end position="368"/>
    </location>
</feature>
<dbReference type="STRING" id="658219.SAMN05216212_1980"/>
<dbReference type="Proteomes" id="UP000199305">
    <property type="component" value="Unassembled WGS sequence"/>
</dbReference>
<feature type="transmembrane region" description="Helical" evidence="5">
    <location>
        <begin position="404"/>
        <end position="435"/>
    </location>
</feature>
<gene>
    <name evidence="7" type="ORF">SAMN05216212_1980</name>
</gene>
<dbReference type="NCBIfam" id="TIGR00815">
    <property type="entry name" value="sulP"/>
    <property type="match status" value="1"/>
</dbReference>
<proteinExistence type="predicted"/>
<feature type="transmembrane region" description="Helical" evidence="5">
    <location>
        <begin position="138"/>
        <end position="156"/>
    </location>
</feature>
<dbReference type="OrthoDB" id="9769739at2"/>
<name>A0A1G9AET7_9GAMM</name>
<dbReference type="CDD" id="cd07042">
    <property type="entry name" value="STAS_SulP_like_sulfate_transporter"/>
    <property type="match status" value="1"/>
</dbReference>
<dbReference type="RefSeq" id="WP_091512741.1">
    <property type="nucleotide sequence ID" value="NZ_FNFH01000003.1"/>
</dbReference>
<feature type="transmembrane region" description="Helical" evidence="5">
    <location>
        <begin position="176"/>
        <end position="200"/>
    </location>
</feature>
<feature type="transmembrane region" description="Helical" evidence="5">
    <location>
        <begin position="79"/>
        <end position="99"/>
    </location>
</feature>
<dbReference type="Pfam" id="PF00916">
    <property type="entry name" value="Sulfate_transp"/>
    <property type="match status" value="1"/>
</dbReference>
<evidence type="ECO:0000256" key="1">
    <source>
        <dbReference type="ARBA" id="ARBA00004141"/>
    </source>
</evidence>
<keyword evidence="3 5" id="KW-1133">Transmembrane helix</keyword>
<organism evidence="7 8">
    <name type="scientific">Microbulbifer yueqingensis</name>
    <dbReference type="NCBI Taxonomy" id="658219"/>
    <lineage>
        <taxon>Bacteria</taxon>
        <taxon>Pseudomonadati</taxon>
        <taxon>Pseudomonadota</taxon>
        <taxon>Gammaproteobacteria</taxon>
        <taxon>Cellvibrionales</taxon>
        <taxon>Microbulbiferaceae</taxon>
        <taxon>Microbulbifer</taxon>
    </lineage>
</organism>
<dbReference type="PANTHER" id="PTHR11814">
    <property type="entry name" value="SULFATE TRANSPORTER"/>
    <property type="match status" value="1"/>
</dbReference>
<dbReference type="EMBL" id="FNFH01000003">
    <property type="protein sequence ID" value="SDK25768.1"/>
    <property type="molecule type" value="Genomic_DNA"/>
</dbReference>